<dbReference type="GO" id="GO:0005737">
    <property type="term" value="C:cytoplasm"/>
    <property type="evidence" value="ECO:0007669"/>
    <property type="project" value="UniProtKB-ARBA"/>
</dbReference>
<dbReference type="GO" id="GO:0043123">
    <property type="term" value="P:positive regulation of canonical NF-kappaB signal transduction"/>
    <property type="evidence" value="ECO:0007669"/>
    <property type="project" value="TreeGrafter"/>
</dbReference>
<dbReference type="AlphaFoldDB" id="A0AAV7CCQ1"/>
<dbReference type="PROSITE" id="PS51534">
    <property type="entry name" value="SEFIR"/>
    <property type="match status" value="1"/>
</dbReference>
<keyword evidence="4" id="KW-0833">Ubl conjugation pathway</keyword>
<evidence type="ECO:0000313" key="15">
    <source>
        <dbReference type="Proteomes" id="UP000824782"/>
    </source>
</evidence>
<comment type="catalytic activity">
    <reaction evidence="1">
        <text>S-ubiquitinyl-[E2 ubiquitin-conjugating enzyme]-L-cysteine + [acceptor protein]-L-lysine = [E2 ubiquitin-conjugating enzyme]-L-cysteine + N(6)-ubiquitinyl-[acceptor protein]-L-lysine.</text>
        <dbReference type="EC" id="2.3.2.27"/>
    </reaction>
</comment>
<comment type="caution">
    <text evidence="14">The sequence shown here is derived from an EMBL/GenBank/DDBJ whole genome shotgun (WGS) entry which is preliminary data.</text>
</comment>
<comment type="subunit">
    <text evidence="6">Interacts with IKBKG/NF-kappa B essential modulator, with CHUK/IKK-alpha and with IKBKB/IKK-beta. Interacts with TRAF6; this interaction is direct. Interacts with IL17RA and IL17RC. Interacts with IL17RB.</text>
</comment>
<evidence type="ECO:0000256" key="2">
    <source>
        <dbReference type="ARBA" id="ARBA00012483"/>
    </source>
</evidence>
<dbReference type="GO" id="GO:0000209">
    <property type="term" value="P:protein polyubiquitination"/>
    <property type="evidence" value="ECO:0007669"/>
    <property type="project" value="UniProtKB-ARBA"/>
</dbReference>
<gene>
    <name evidence="14" type="ORF">GDO81_008075</name>
</gene>
<sequence length="376" mass="43327">MDMCLKPLKNIAFNPAMCHQLQNLSAKMIRSIPEENDEPLDPQEVHQLHPGGISEASLGSIASGHSLYPSNSAQAWQSQFSKDYNCSNSISHLLGADGLERPHTLVSYGNPGDHRHAAYREMDHDRRSFLYCHPPAPPMHQVPRLCQPVMQPNYREPQNDFAVHTNASPYNMPQPDIYSYRQQPQIRNSPVRFPPQEEPGTGLKMSNLPSEQRRVFITYSLDAANSVIQLGNLLCSNGFKTTIDLFEGSIRGMDIIRWMERYLSDTSVMIIIAISPQYKKDVEMDLIHVSDDHGLHTRYIHRMMQMEFINQGSINFRFIPVLFPNATEEHVPNWLKNTHIYRWPYDTRRLFLRLLREEEYIIPPVGQLPVLEVRTI</sequence>
<dbReference type="GO" id="GO:0006959">
    <property type="term" value="P:humoral immune response"/>
    <property type="evidence" value="ECO:0007669"/>
    <property type="project" value="TreeGrafter"/>
</dbReference>
<evidence type="ECO:0000259" key="13">
    <source>
        <dbReference type="PROSITE" id="PS51534"/>
    </source>
</evidence>
<evidence type="ECO:0000256" key="1">
    <source>
        <dbReference type="ARBA" id="ARBA00000900"/>
    </source>
</evidence>
<keyword evidence="3" id="KW-0808">Transferase</keyword>
<evidence type="ECO:0000256" key="10">
    <source>
        <dbReference type="ARBA" id="ARBA00078387"/>
    </source>
</evidence>
<dbReference type="Proteomes" id="UP000824782">
    <property type="component" value="Unassembled WGS sequence"/>
</dbReference>
<evidence type="ECO:0000256" key="4">
    <source>
        <dbReference type="ARBA" id="ARBA00022786"/>
    </source>
</evidence>
<dbReference type="EC" id="2.3.2.27" evidence="2"/>
<evidence type="ECO:0000256" key="8">
    <source>
        <dbReference type="ARBA" id="ARBA00075327"/>
    </source>
</evidence>
<name>A0AAV7CCQ1_ENGPU</name>
<evidence type="ECO:0000256" key="7">
    <source>
        <dbReference type="ARBA" id="ARBA00073304"/>
    </source>
</evidence>
<protein>
    <recommendedName>
        <fullName evidence="7">E3 ubiquitin ligase TRAF3IP2</fullName>
        <ecNumber evidence="2">2.3.2.27</ecNumber>
    </recommendedName>
    <alternativeName>
        <fullName evidence="8">Adapter protein CIKS</fullName>
    </alternativeName>
    <alternativeName>
        <fullName evidence="9">Connection to IKK and SAPK/JNK</fullName>
    </alternativeName>
    <alternativeName>
        <fullName evidence="12">E3 ubiquitin-protein ligase CIKS</fullName>
    </alternativeName>
    <alternativeName>
        <fullName evidence="10">Nuclear factor NF-kappa-B activator 1</fullName>
    </alternativeName>
    <alternativeName>
        <fullName evidence="11">TRAF3-interacting protein 2</fullName>
    </alternativeName>
</protein>
<reference evidence="14" key="1">
    <citation type="thesis" date="2020" institute="ProQuest LLC" country="789 East Eisenhower Parkway, Ann Arbor, MI, USA">
        <title>Comparative Genomics and Chromosome Evolution.</title>
        <authorList>
            <person name="Mudd A.B."/>
        </authorList>
    </citation>
    <scope>NUCLEOTIDE SEQUENCE</scope>
    <source>
        <strain evidence="14">237g6f4</strain>
        <tissue evidence="14">Blood</tissue>
    </source>
</reference>
<accession>A0AAV7CCQ1</accession>
<dbReference type="GO" id="GO:0038173">
    <property type="term" value="P:interleukin-17A-mediated signaling pathway"/>
    <property type="evidence" value="ECO:0007669"/>
    <property type="project" value="UniProtKB-ARBA"/>
</dbReference>
<evidence type="ECO:0000256" key="9">
    <source>
        <dbReference type="ARBA" id="ARBA00076636"/>
    </source>
</evidence>
<dbReference type="InterPro" id="IPR053047">
    <property type="entry name" value="E3_ubiq_ligase_TRAF3IP2"/>
</dbReference>
<keyword evidence="15" id="KW-1185">Reference proteome</keyword>
<evidence type="ECO:0000256" key="5">
    <source>
        <dbReference type="ARBA" id="ARBA00023198"/>
    </source>
</evidence>
<keyword evidence="5" id="KW-0395">Inflammatory response</keyword>
<proteinExistence type="predicted"/>
<dbReference type="GO" id="GO:0097400">
    <property type="term" value="P:interleukin-17-mediated signaling pathway"/>
    <property type="evidence" value="ECO:0007669"/>
    <property type="project" value="UniProtKB-ARBA"/>
</dbReference>
<feature type="domain" description="SEFIR" evidence="13">
    <location>
        <begin position="212"/>
        <end position="352"/>
    </location>
</feature>
<dbReference type="Gene3D" id="3.40.50.11530">
    <property type="match status" value="1"/>
</dbReference>
<dbReference type="PANTHER" id="PTHR34257">
    <property type="entry name" value="ADAPTER PROTEIN CIKS"/>
    <property type="match status" value="1"/>
</dbReference>
<organism evidence="14 15">
    <name type="scientific">Engystomops pustulosus</name>
    <name type="common">Tungara frog</name>
    <name type="synonym">Physalaemus pustulosus</name>
    <dbReference type="NCBI Taxonomy" id="76066"/>
    <lineage>
        <taxon>Eukaryota</taxon>
        <taxon>Metazoa</taxon>
        <taxon>Chordata</taxon>
        <taxon>Craniata</taxon>
        <taxon>Vertebrata</taxon>
        <taxon>Euteleostomi</taxon>
        <taxon>Amphibia</taxon>
        <taxon>Batrachia</taxon>
        <taxon>Anura</taxon>
        <taxon>Neobatrachia</taxon>
        <taxon>Hyloidea</taxon>
        <taxon>Leptodactylidae</taxon>
        <taxon>Leiuperinae</taxon>
        <taxon>Engystomops</taxon>
    </lineage>
</organism>
<evidence type="ECO:0000256" key="11">
    <source>
        <dbReference type="ARBA" id="ARBA00078673"/>
    </source>
</evidence>
<evidence type="ECO:0000256" key="12">
    <source>
        <dbReference type="ARBA" id="ARBA00080040"/>
    </source>
</evidence>
<evidence type="ECO:0000256" key="6">
    <source>
        <dbReference type="ARBA" id="ARBA00064316"/>
    </source>
</evidence>
<dbReference type="InterPro" id="IPR013568">
    <property type="entry name" value="SEFIR_dom"/>
</dbReference>
<dbReference type="Pfam" id="PF08357">
    <property type="entry name" value="SEFIR"/>
    <property type="match status" value="1"/>
</dbReference>
<evidence type="ECO:0000256" key="3">
    <source>
        <dbReference type="ARBA" id="ARBA00022679"/>
    </source>
</evidence>
<dbReference type="GO" id="GO:0061630">
    <property type="term" value="F:ubiquitin protein ligase activity"/>
    <property type="evidence" value="ECO:0007669"/>
    <property type="project" value="UniProtKB-EC"/>
</dbReference>
<dbReference type="FunFam" id="3.40.50.11530:FF:000007">
    <property type="entry name" value="adapter protein CIKS isoform X3"/>
    <property type="match status" value="1"/>
</dbReference>
<dbReference type="GO" id="GO:0006954">
    <property type="term" value="P:inflammatory response"/>
    <property type="evidence" value="ECO:0007669"/>
    <property type="project" value="UniProtKB-KW"/>
</dbReference>
<evidence type="ECO:0000313" key="14">
    <source>
        <dbReference type="EMBL" id="KAG8582494.1"/>
    </source>
</evidence>
<dbReference type="EMBL" id="WNYA01000003">
    <property type="protein sequence ID" value="KAG8582494.1"/>
    <property type="molecule type" value="Genomic_DNA"/>
</dbReference>
<dbReference type="PANTHER" id="PTHR34257:SF2">
    <property type="entry name" value="E3 UBIQUITIN LIGASE TRAF3IP2"/>
    <property type="match status" value="1"/>
</dbReference>